<evidence type="ECO:0000256" key="9">
    <source>
        <dbReference type="RuleBase" id="RU003615"/>
    </source>
</evidence>
<keyword evidence="4 11" id="KW-0378">Hydrolase</keyword>
<dbReference type="SMART" id="SM00642">
    <property type="entry name" value="Aamy"/>
    <property type="match status" value="1"/>
</dbReference>
<feature type="binding site" evidence="8">
    <location>
        <position position="192"/>
    </location>
    <ligand>
        <name>Ca(2+)</name>
        <dbReference type="ChEBI" id="CHEBI:29108"/>
        <label>1</label>
    </ligand>
</feature>
<feature type="binding site" evidence="8">
    <location>
        <position position="198"/>
    </location>
    <ligand>
        <name>Ca(2+)</name>
        <dbReference type="ChEBI" id="CHEBI:29108"/>
        <label>1</label>
    </ligand>
</feature>
<organism evidence="11 12">
    <name type="scientific">Erysipelothrix inopinata</name>
    <dbReference type="NCBI Taxonomy" id="225084"/>
    <lineage>
        <taxon>Bacteria</taxon>
        <taxon>Bacillati</taxon>
        <taxon>Bacillota</taxon>
        <taxon>Erysipelotrichia</taxon>
        <taxon>Erysipelotrichales</taxon>
        <taxon>Erysipelotrichaceae</taxon>
        <taxon>Erysipelothrix</taxon>
    </lineage>
</organism>
<evidence type="ECO:0000256" key="4">
    <source>
        <dbReference type="ARBA" id="ARBA00022801"/>
    </source>
</evidence>
<feature type="binding site" evidence="8">
    <location>
        <position position="233"/>
    </location>
    <ligand>
        <name>Ca(2+)</name>
        <dbReference type="ChEBI" id="CHEBI:29108"/>
        <label>1</label>
    </ligand>
</feature>
<dbReference type="AlphaFoldDB" id="A0A7G9RYW9"/>
<dbReference type="PIRSF" id="PIRSF001021">
    <property type="entry name" value="Alph-amls_thrmst"/>
    <property type="match status" value="1"/>
</dbReference>
<keyword evidence="6 11" id="KW-0326">Glycosidase</keyword>
<comment type="cofactor">
    <cofactor evidence="1">
        <name>Ca(2+)</name>
        <dbReference type="ChEBI" id="CHEBI:29108"/>
    </cofactor>
</comment>
<dbReference type="NCBIfam" id="NF006969">
    <property type="entry name" value="PRK09441.1-2"/>
    <property type="match status" value="1"/>
</dbReference>
<dbReference type="GO" id="GO:0004556">
    <property type="term" value="F:alpha-amylase activity"/>
    <property type="evidence" value="ECO:0007669"/>
    <property type="project" value="UniProtKB-EC"/>
</dbReference>
<keyword evidence="8" id="KW-0106">Calcium</keyword>
<dbReference type="PRINTS" id="PR00110">
    <property type="entry name" value="ALPHAAMYLASE"/>
</dbReference>
<dbReference type="GO" id="GO:0005509">
    <property type="term" value="F:calcium ion binding"/>
    <property type="evidence" value="ECO:0007669"/>
    <property type="project" value="InterPro"/>
</dbReference>
<feature type="active site" description="Proton donor" evidence="7">
    <location>
        <position position="257"/>
    </location>
</feature>
<dbReference type="CDD" id="cd11318">
    <property type="entry name" value="AmyAc_bac_fung_AmyA"/>
    <property type="match status" value="1"/>
</dbReference>
<feature type="binding site" evidence="8">
    <location>
        <position position="200"/>
    </location>
    <ligand>
        <name>Ca(2+)</name>
        <dbReference type="ChEBI" id="CHEBI:29108"/>
        <label>2</label>
    </ligand>
</feature>
<evidence type="ECO:0000256" key="8">
    <source>
        <dbReference type="PIRSR" id="PIRSR001021-2"/>
    </source>
</evidence>
<feature type="active site" description="Nucleophile" evidence="7">
    <location>
        <position position="229"/>
    </location>
</feature>
<evidence type="ECO:0000313" key="11">
    <source>
        <dbReference type="EMBL" id="QNN60794.1"/>
    </source>
</evidence>
<keyword evidence="5" id="KW-0119">Carbohydrate metabolism</keyword>
<dbReference type="Proteomes" id="UP000515928">
    <property type="component" value="Chromosome"/>
</dbReference>
<dbReference type="InterPro" id="IPR013780">
    <property type="entry name" value="Glyco_hydro_b"/>
</dbReference>
<dbReference type="Gene3D" id="3.20.20.80">
    <property type="entry name" value="Glycosidases"/>
    <property type="match status" value="1"/>
</dbReference>
<dbReference type="EMBL" id="CP060715">
    <property type="protein sequence ID" value="QNN60794.1"/>
    <property type="molecule type" value="Genomic_DNA"/>
</dbReference>
<proteinExistence type="inferred from homology"/>
<keyword evidence="3 8" id="KW-0479">Metal-binding</keyword>
<feature type="binding site" evidence="8">
    <location>
        <position position="103"/>
    </location>
    <ligand>
        <name>Ca(2+)</name>
        <dbReference type="ChEBI" id="CHEBI:29108"/>
        <label>1</label>
    </ligand>
</feature>
<dbReference type="SUPFAM" id="SSF51011">
    <property type="entry name" value="Glycosyl hydrolase domain"/>
    <property type="match status" value="1"/>
</dbReference>
<dbReference type="InterPro" id="IPR006047">
    <property type="entry name" value="GH13_cat_dom"/>
</dbReference>
<keyword evidence="12" id="KW-1185">Reference proteome</keyword>
<protein>
    <submittedName>
        <fullName evidence="11">Alpha-amylase</fullName>
        <ecNumber evidence="11">3.2.1.1</ecNumber>
    </submittedName>
</protein>
<dbReference type="InterPro" id="IPR017853">
    <property type="entry name" value="GH"/>
</dbReference>
<evidence type="ECO:0000259" key="10">
    <source>
        <dbReference type="SMART" id="SM00642"/>
    </source>
</evidence>
<evidence type="ECO:0000256" key="6">
    <source>
        <dbReference type="ARBA" id="ARBA00023295"/>
    </source>
</evidence>
<accession>A0A7G9RYW9</accession>
<feature type="domain" description="Glycosyl hydrolase family 13 catalytic" evidence="10">
    <location>
        <begin position="3"/>
        <end position="391"/>
    </location>
</feature>
<dbReference type="RefSeq" id="WP_187533915.1">
    <property type="nucleotide sequence ID" value="NZ_CBCSHU010000008.1"/>
</dbReference>
<dbReference type="GO" id="GO:0005975">
    <property type="term" value="P:carbohydrate metabolic process"/>
    <property type="evidence" value="ECO:0007669"/>
    <property type="project" value="InterPro"/>
</dbReference>
<evidence type="ECO:0000256" key="5">
    <source>
        <dbReference type="ARBA" id="ARBA00023277"/>
    </source>
</evidence>
<comment type="similarity">
    <text evidence="2 9">Belongs to the glycosyl hydrolase 13 family.</text>
</comment>
<dbReference type="InterPro" id="IPR015237">
    <property type="entry name" value="Alpha-amylase_C_pro"/>
</dbReference>
<dbReference type="PANTHER" id="PTHR43447">
    <property type="entry name" value="ALPHA-AMYLASE"/>
    <property type="match status" value="1"/>
</dbReference>
<evidence type="ECO:0000256" key="7">
    <source>
        <dbReference type="PIRSR" id="PIRSR001021-1"/>
    </source>
</evidence>
<dbReference type="Gene3D" id="2.40.30.140">
    <property type="match status" value="1"/>
</dbReference>
<evidence type="ECO:0000256" key="3">
    <source>
        <dbReference type="ARBA" id="ARBA00022723"/>
    </source>
</evidence>
<dbReference type="KEGG" id="eio:H9L01_10595"/>
<dbReference type="SUPFAM" id="SSF51445">
    <property type="entry name" value="(Trans)glycosidases"/>
    <property type="match status" value="1"/>
</dbReference>
<dbReference type="Pfam" id="PF09154">
    <property type="entry name" value="Alpha-amy_C_pro"/>
    <property type="match status" value="1"/>
</dbReference>
<sequence>MKRILLQNFEWYSKSEDNLWNEVAANAHQYKKDGITESWLPPAYKAKNGIEDTGYAVYDLYDLGEFDQKNTIRTKYGTKDEYQKAIEALHQNNIKVYADIVLNHKMGADATEAVAATIVNPRNREILKDDIQIEAWTVFNFENRNNMYSDFKWNHNHFTAVDFDCRTKKSDIYLFKGKTWSDNIDEEFGNFDYLMGADVDVSHPDVQNHLKEWGQWYTRTFNLDGYRIDAVKHIDFDFYNQWLSAMNTTGKKFAVGEYWSPDLRALHNYLQEAEYCMSLFDVPLHFNFHIASYLEDNFDMRHIFNGTLVSTQPDYAVTFVDNHDTQMGQSLESYVKQWFRYHAYALILLRPQGVPCVFYPDYMWQLPKLAKIMRLSHRVDGELYDMLDDAHVIGWSYDGNVPAAIVMTNRHQSVKKMYVGKHHAGKRFKDLMEHITELVTIDDKGIGYFPVETKSCSVYVLEEYSDESIL</sequence>
<dbReference type="Gene3D" id="2.60.40.1180">
    <property type="entry name" value="Golgi alpha-mannosidase II"/>
    <property type="match status" value="1"/>
</dbReference>
<reference evidence="11 12" key="1">
    <citation type="submission" date="2020-08" db="EMBL/GenBank/DDBJ databases">
        <title>Genome sequence of Erysipelothrix inopinata DSM 15511T.</title>
        <authorList>
            <person name="Hyun D.-W."/>
            <person name="Bae J.-W."/>
        </authorList>
    </citation>
    <scope>NUCLEOTIDE SEQUENCE [LARGE SCALE GENOMIC DNA]</scope>
    <source>
        <strain evidence="11 12">DSM 15511</strain>
    </source>
</reference>
<dbReference type="InterPro" id="IPR013776">
    <property type="entry name" value="A-amylase_thermo"/>
</dbReference>
<evidence type="ECO:0000256" key="1">
    <source>
        <dbReference type="ARBA" id="ARBA00001913"/>
    </source>
</evidence>
<name>A0A7G9RYW9_9FIRM</name>
<dbReference type="Pfam" id="PF00128">
    <property type="entry name" value="Alpha-amylase"/>
    <property type="match status" value="1"/>
</dbReference>
<dbReference type="InterPro" id="IPR006046">
    <property type="entry name" value="Alpha_amylase"/>
</dbReference>
<evidence type="ECO:0000313" key="12">
    <source>
        <dbReference type="Proteomes" id="UP000515928"/>
    </source>
</evidence>
<dbReference type="EC" id="3.2.1.1" evidence="11"/>
<evidence type="ECO:0000256" key="2">
    <source>
        <dbReference type="ARBA" id="ARBA00008061"/>
    </source>
</evidence>
<gene>
    <name evidence="11" type="ORF">H9L01_10595</name>
</gene>